<dbReference type="Gene3D" id="3.40.1350.10">
    <property type="match status" value="1"/>
</dbReference>
<evidence type="ECO:0000313" key="4">
    <source>
        <dbReference type="Proteomes" id="UP000024942"/>
    </source>
</evidence>
<dbReference type="Proteomes" id="UP000024942">
    <property type="component" value="Unassembled WGS sequence"/>
</dbReference>
<dbReference type="STRING" id="1280953.HOC_07153"/>
<proteinExistence type="inferred from homology"/>
<dbReference type="SUPFAM" id="SSF52980">
    <property type="entry name" value="Restriction endonuclease-like"/>
    <property type="match status" value="1"/>
</dbReference>
<comment type="caution">
    <text evidence="3">The sequence shown here is derived from an EMBL/GenBank/DDBJ whole genome shotgun (WGS) entry which is preliminary data.</text>
</comment>
<reference evidence="3 4" key="1">
    <citation type="journal article" date="2014" name="Antonie Van Leeuwenhoek">
        <title>Hyphomonas beringensis sp. nov. and Hyphomonas chukchiensis sp. nov., isolated from surface seawater of the Bering Sea and Chukchi Sea.</title>
        <authorList>
            <person name="Li C."/>
            <person name="Lai Q."/>
            <person name="Li G."/>
            <person name="Dong C."/>
            <person name="Wang J."/>
            <person name="Liao Y."/>
            <person name="Shao Z."/>
        </authorList>
    </citation>
    <scope>NUCLEOTIDE SEQUENCE [LARGE SCALE GENOMIC DNA]</scope>
    <source>
        <strain evidence="3 4">SCH89</strain>
    </source>
</reference>
<dbReference type="NCBIfam" id="NF009151">
    <property type="entry name" value="PRK12497.1-5"/>
    <property type="match status" value="1"/>
</dbReference>
<evidence type="ECO:0000256" key="2">
    <source>
        <dbReference type="HAMAP-Rule" id="MF_00048"/>
    </source>
</evidence>
<dbReference type="HAMAP" id="MF_00048">
    <property type="entry name" value="UPF0102"/>
    <property type="match status" value="1"/>
</dbReference>
<dbReference type="RefSeq" id="WP_035537078.1">
    <property type="nucleotide sequence ID" value="NZ_ARYL01000008.1"/>
</dbReference>
<dbReference type="OrthoDB" id="9812968at2"/>
<comment type="similarity">
    <text evidence="1 2">Belongs to the UPF0102 family.</text>
</comment>
<name>A0A059G9K1_9PROT</name>
<organism evidence="3 4">
    <name type="scientific">Hyphomonas oceanitis SCH89</name>
    <dbReference type="NCBI Taxonomy" id="1280953"/>
    <lineage>
        <taxon>Bacteria</taxon>
        <taxon>Pseudomonadati</taxon>
        <taxon>Pseudomonadota</taxon>
        <taxon>Alphaproteobacteria</taxon>
        <taxon>Hyphomonadales</taxon>
        <taxon>Hyphomonadaceae</taxon>
        <taxon>Hyphomonas</taxon>
    </lineage>
</organism>
<dbReference type="GO" id="GO:0003676">
    <property type="term" value="F:nucleic acid binding"/>
    <property type="evidence" value="ECO:0007669"/>
    <property type="project" value="InterPro"/>
</dbReference>
<accession>A0A059G9K1</accession>
<dbReference type="InterPro" id="IPR011335">
    <property type="entry name" value="Restrct_endonuc-II-like"/>
</dbReference>
<dbReference type="PANTHER" id="PTHR34039:SF1">
    <property type="entry name" value="UPF0102 PROTEIN YRAN"/>
    <property type="match status" value="1"/>
</dbReference>
<dbReference type="NCBIfam" id="TIGR00252">
    <property type="entry name" value="YraN family protein"/>
    <property type="match status" value="1"/>
</dbReference>
<sequence length="123" mass="14010">MAEGARQRAERRGRTAETRAALWLRLKGYRILETRLRTPVGEIDLIASKGKVVAFIEVKARAKRDAALGAVTVANWQRIARAADVWMARRPRYAEHGWRYDLIALQPGRLPVHVRDAWRPGMA</sequence>
<dbReference type="AlphaFoldDB" id="A0A059G9K1"/>
<evidence type="ECO:0000256" key="1">
    <source>
        <dbReference type="ARBA" id="ARBA00006738"/>
    </source>
</evidence>
<dbReference type="PANTHER" id="PTHR34039">
    <property type="entry name" value="UPF0102 PROTEIN YRAN"/>
    <property type="match status" value="1"/>
</dbReference>
<dbReference type="InterPro" id="IPR003509">
    <property type="entry name" value="UPF0102_YraN-like"/>
</dbReference>
<dbReference type="InterPro" id="IPR011856">
    <property type="entry name" value="tRNA_endonuc-like_dom_sf"/>
</dbReference>
<dbReference type="Pfam" id="PF02021">
    <property type="entry name" value="UPF0102"/>
    <property type="match status" value="1"/>
</dbReference>
<dbReference type="PATRIC" id="fig|1280953.3.peg.1449"/>
<dbReference type="EMBL" id="ARYL01000008">
    <property type="protein sequence ID" value="KDA03163.1"/>
    <property type="molecule type" value="Genomic_DNA"/>
</dbReference>
<gene>
    <name evidence="3" type="ORF">HOC_07153</name>
</gene>
<protein>
    <recommendedName>
        <fullName evidence="2">UPF0102 protein HOC_07153</fullName>
    </recommendedName>
</protein>
<evidence type="ECO:0000313" key="3">
    <source>
        <dbReference type="EMBL" id="KDA03163.1"/>
    </source>
</evidence>
<dbReference type="eggNOG" id="COG0792">
    <property type="taxonomic scope" value="Bacteria"/>
</dbReference>
<keyword evidence="4" id="KW-1185">Reference proteome</keyword>